<dbReference type="AlphaFoldDB" id="A0A5E6RCW0"/>
<organism evidence="1 2">
    <name type="scientific">Pseudomonas fluorescens</name>
    <dbReference type="NCBI Taxonomy" id="294"/>
    <lineage>
        <taxon>Bacteria</taxon>
        <taxon>Pseudomonadati</taxon>
        <taxon>Pseudomonadota</taxon>
        <taxon>Gammaproteobacteria</taxon>
        <taxon>Pseudomonadales</taxon>
        <taxon>Pseudomonadaceae</taxon>
        <taxon>Pseudomonas</taxon>
    </lineage>
</organism>
<evidence type="ECO:0008006" key="3">
    <source>
        <dbReference type="Google" id="ProtNLM"/>
    </source>
</evidence>
<evidence type="ECO:0000313" key="1">
    <source>
        <dbReference type="EMBL" id="VVM66269.1"/>
    </source>
</evidence>
<name>A0A5E6RCW0_PSEFL</name>
<reference evidence="1 2" key="1">
    <citation type="submission" date="2019-09" db="EMBL/GenBank/DDBJ databases">
        <authorList>
            <person name="Chandra G."/>
            <person name="Truman W A."/>
        </authorList>
    </citation>
    <scope>NUCLEOTIDE SEQUENCE [LARGE SCALE GENOMIC DNA]</scope>
    <source>
        <strain evidence="1">PS662</strain>
    </source>
</reference>
<dbReference type="RefSeq" id="WP_150710436.1">
    <property type="nucleotide sequence ID" value="NZ_CABVHK010000004.1"/>
</dbReference>
<accession>A0A5E6RCW0</accession>
<evidence type="ECO:0000313" key="2">
    <source>
        <dbReference type="Proteomes" id="UP000326953"/>
    </source>
</evidence>
<dbReference type="OrthoDB" id="9816185at2"/>
<protein>
    <recommendedName>
        <fullName evidence="3">Phage-related protein</fullName>
    </recommendedName>
</protein>
<gene>
    <name evidence="1" type="ORF">PS662_01566</name>
</gene>
<dbReference type="Proteomes" id="UP000326953">
    <property type="component" value="Unassembled WGS sequence"/>
</dbReference>
<sequence>MNKIPSPRIDDAMALQAVSNNSKLGSYPDLQGVRAVIQQGYLQYVAARGNAHAVMPVLLSQQIGAHLESHYKSPPADLKHITDLRAETEHLACPMCGSSHRGTLDHLLPKGNYPAFAVFSLNLVPACKCNSKRKELLKGPNPGERILHPYFDDCLAERLIAAKFEKLGAIPDVRLQLCVDSTHPDYAAIDFHVRSIVQRTSIVNFLRDRWIEFCRKPCLIVRALKRNPQSAQALKLTLEEELALLDDLYRGKNTWYSIFVAGLLHPEVLLWIFSQMHSPGRAADGPLI</sequence>
<dbReference type="EMBL" id="CABVHK010000004">
    <property type="protein sequence ID" value="VVM66269.1"/>
    <property type="molecule type" value="Genomic_DNA"/>
</dbReference>
<proteinExistence type="predicted"/>